<keyword evidence="3" id="KW-0647">Proteasome</keyword>
<comment type="subunit">
    <text evidence="4">Component of the 19S proteasome regulatory particle complex. The 26S proteasome consists of a 20S core particle (CP) and two 19S regulatory subunits (RP). The regulatory particle is made of a lid composed of 9 subunits including PSMD8, a base containing 6 ATPases and few additional components. Interacts with DDI2. Interacts with TASOR.</text>
</comment>
<comment type="similarity">
    <text evidence="1">Belongs to the proteasome subunit S14 family.</text>
</comment>
<dbReference type="InterPro" id="IPR033464">
    <property type="entry name" value="CSN8_PSD8_EIF3K"/>
</dbReference>
<dbReference type="PANTHER" id="PTHR12387:SF0">
    <property type="entry name" value="26S PROTEASOME NON-ATPASE REGULATORY SUBUNIT 8"/>
    <property type="match status" value="1"/>
</dbReference>
<organism evidence="7 8">
    <name type="scientific">Chironomus riparius</name>
    <dbReference type="NCBI Taxonomy" id="315576"/>
    <lineage>
        <taxon>Eukaryota</taxon>
        <taxon>Metazoa</taxon>
        <taxon>Ecdysozoa</taxon>
        <taxon>Arthropoda</taxon>
        <taxon>Hexapoda</taxon>
        <taxon>Insecta</taxon>
        <taxon>Pterygota</taxon>
        <taxon>Neoptera</taxon>
        <taxon>Endopterygota</taxon>
        <taxon>Diptera</taxon>
        <taxon>Nematocera</taxon>
        <taxon>Chironomoidea</taxon>
        <taxon>Chironomidae</taxon>
        <taxon>Chironominae</taxon>
        <taxon>Chironomus</taxon>
    </lineage>
</organism>
<dbReference type="Pfam" id="PF10075">
    <property type="entry name" value="CSN8_PSD8_EIF3K"/>
    <property type="match status" value="1"/>
</dbReference>
<reference evidence="7" key="1">
    <citation type="submission" date="2022-01" db="EMBL/GenBank/DDBJ databases">
        <authorList>
            <person name="King R."/>
        </authorList>
    </citation>
    <scope>NUCLEOTIDE SEQUENCE</scope>
</reference>
<keyword evidence="8" id="KW-1185">Reference proteome</keyword>
<dbReference type="Proteomes" id="UP001153620">
    <property type="component" value="Chromosome 1"/>
</dbReference>
<dbReference type="GO" id="GO:0005829">
    <property type="term" value="C:cytosol"/>
    <property type="evidence" value="ECO:0007669"/>
    <property type="project" value="TreeGrafter"/>
</dbReference>
<name>A0A9N9WK06_9DIPT</name>
<accession>A0A9N9WK06</accession>
<dbReference type="GO" id="GO:0043161">
    <property type="term" value="P:proteasome-mediated ubiquitin-dependent protein catabolic process"/>
    <property type="evidence" value="ECO:0007669"/>
    <property type="project" value="TreeGrafter"/>
</dbReference>
<dbReference type="Gene3D" id="1.25.40.990">
    <property type="match status" value="1"/>
</dbReference>
<evidence type="ECO:0000256" key="4">
    <source>
        <dbReference type="ARBA" id="ARBA00062283"/>
    </source>
</evidence>
<dbReference type="EMBL" id="OU895877">
    <property type="protein sequence ID" value="CAG9798383.1"/>
    <property type="molecule type" value="Genomic_DNA"/>
</dbReference>
<dbReference type="FunFam" id="1.25.40.990:FF:000001">
    <property type="entry name" value="26S proteasome non-ATPase regulatory subunit"/>
    <property type="match status" value="1"/>
</dbReference>
<sequence>MATLGQVNQLFKELKVEFGKATRDLKKCGTLLEQLKISLIQISYMPTTDSQASQQELIVARDTLEIGAEHSVMVKNIQSFERYISQLKCYYYDYKNMIPESPNKYKLLGLNLLYLLSQNRVAEFHTELELLPCEIIQSNKFIKHPLSLEQCLMEGRYNKLFKAKDDSPADCFNLFIDILLDTVRNEIGACLERAYEKVSIQEAGKRLNLSSKDDITSFAKKRNWTLGMDGLYHFVSQEGPKVKEPIPSVELAEMAITYARELEMIV</sequence>
<gene>
    <name evidence="7" type="ORF">CHIRRI_LOCUS1366</name>
</gene>
<evidence type="ECO:0000259" key="6">
    <source>
        <dbReference type="PROSITE" id="PS50250"/>
    </source>
</evidence>
<dbReference type="InterPro" id="IPR006746">
    <property type="entry name" value="26S_Psome_Rpn12"/>
</dbReference>
<evidence type="ECO:0000256" key="5">
    <source>
        <dbReference type="ARBA" id="ARBA00078986"/>
    </source>
</evidence>
<dbReference type="InterPro" id="IPR000717">
    <property type="entry name" value="PCI_dom"/>
</dbReference>
<proteinExistence type="inferred from homology"/>
<evidence type="ECO:0000256" key="1">
    <source>
        <dbReference type="ARBA" id="ARBA00009627"/>
    </source>
</evidence>
<feature type="domain" description="PCI" evidence="6">
    <location>
        <begin position="78"/>
        <end position="250"/>
    </location>
</feature>
<evidence type="ECO:0000313" key="8">
    <source>
        <dbReference type="Proteomes" id="UP001153620"/>
    </source>
</evidence>
<dbReference type="PROSITE" id="PS50250">
    <property type="entry name" value="PCI"/>
    <property type="match status" value="1"/>
</dbReference>
<reference evidence="7" key="2">
    <citation type="submission" date="2022-10" db="EMBL/GenBank/DDBJ databases">
        <authorList>
            <consortium name="ENA_rothamsted_submissions"/>
            <consortium name="culmorum"/>
            <person name="King R."/>
        </authorList>
    </citation>
    <scope>NUCLEOTIDE SEQUENCE</scope>
</reference>
<evidence type="ECO:0000256" key="2">
    <source>
        <dbReference type="ARBA" id="ARBA00014939"/>
    </source>
</evidence>
<dbReference type="GO" id="GO:0005634">
    <property type="term" value="C:nucleus"/>
    <property type="evidence" value="ECO:0007669"/>
    <property type="project" value="TreeGrafter"/>
</dbReference>
<dbReference type="OrthoDB" id="409122at2759"/>
<evidence type="ECO:0000256" key="3">
    <source>
        <dbReference type="ARBA" id="ARBA00022942"/>
    </source>
</evidence>
<protein>
    <recommendedName>
        <fullName evidence="2">26S proteasome non-ATPase regulatory subunit 8</fullName>
    </recommendedName>
    <alternativeName>
        <fullName evidence="5">26S proteasome regulatory subunit RPN12</fullName>
    </alternativeName>
</protein>
<dbReference type="GO" id="GO:0008541">
    <property type="term" value="C:proteasome regulatory particle, lid subcomplex"/>
    <property type="evidence" value="ECO:0007669"/>
    <property type="project" value="TreeGrafter"/>
</dbReference>
<evidence type="ECO:0000313" key="7">
    <source>
        <dbReference type="EMBL" id="CAG9798383.1"/>
    </source>
</evidence>
<dbReference type="PANTHER" id="PTHR12387">
    <property type="entry name" value="26S PROTEASOME NON-ATPASE REGULATORY SUBUNIT 8"/>
    <property type="match status" value="1"/>
</dbReference>
<dbReference type="AlphaFoldDB" id="A0A9N9WK06"/>